<dbReference type="PATRIC" id="fig|1469144.10.peg.2551"/>
<dbReference type="GO" id="GO:0006508">
    <property type="term" value="P:proteolysis"/>
    <property type="evidence" value="ECO:0007669"/>
    <property type="project" value="UniProtKB-KW"/>
</dbReference>
<dbReference type="GO" id="GO:0004222">
    <property type="term" value="F:metalloendopeptidase activity"/>
    <property type="evidence" value="ECO:0007669"/>
    <property type="project" value="TreeGrafter"/>
</dbReference>
<dbReference type="InterPro" id="IPR050570">
    <property type="entry name" value="Cell_wall_metabolism_enzyme"/>
</dbReference>
<keyword evidence="5" id="KW-0862">Zinc</keyword>
<dbReference type="Pfam" id="PF01551">
    <property type="entry name" value="Peptidase_M23"/>
    <property type="match status" value="1"/>
</dbReference>
<evidence type="ECO:0000256" key="5">
    <source>
        <dbReference type="ARBA" id="ARBA00022833"/>
    </source>
</evidence>
<dbReference type="Proteomes" id="UP000070188">
    <property type="component" value="Unassembled WGS sequence"/>
</dbReference>
<reference evidence="10" key="1">
    <citation type="submission" date="2015-04" db="EMBL/GenBank/DDBJ databases">
        <title>Physiological reanalysis, assessment of diazotrophy, and genome sequences of multiple isolates of Streptomyces thermoautotrophicus.</title>
        <authorList>
            <person name="MacKellar D.C."/>
            <person name="Lieber L."/>
            <person name="Norman J."/>
            <person name="Bolger A."/>
            <person name="Tobin C."/>
            <person name="Murray J.W."/>
            <person name="Chang R."/>
            <person name="Ford T."/>
            <person name="Nguyen P.Q."/>
            <person name="Woodward J."/>
            <person name="Permingeat H."/>
            <person name="Joshi N.S."/>
            <person name="Silver P.A."/>
            <person name="Usadel B."/>
            <person name="Rutherford A.W."/>
            <person name="Friesen M."/>
            <person name="Prell J."/>
        </authorList>
    </citation>
    <scope>NUCLEOTIDE SEQUENCE [LARGE SCALE GENOMIC DNA]</scope>
    <source>
        <strain evidence="10">H1</strain>
    </source>
</reference>
<evidence type="ECO:0000256" key="6">
    <source>
        <dbReference type="ARBA" id="ARBA00023049"/>
    </source>
</evidence>
<feature type="coiled-coil region" evidence="7">
    <location>
        <begin position="9"/>
        <end position="36"/>
    </location>
</feature>
<keyword evidence="7" id="KW-0175">Coiled coil</keyword>
<dbReference type="PANTHER" id="PTHR21666:SF288">
    <property type="entry name" value="CELL DIVISION PROTEIN YTFB"/>
    <property type="match status" value="1"/>
</dbReference>
<organism evidence="9 10">
    <name type="scientific">Carbonactinospora thermoautotrophica</name>
    <dbReference type="NCBI Taxonomy" id="1469144"/>
    <lineage>
        <taxon>Bacteria</taxon>
        <taxon>Bacillati</taxon>
        <taxon>Actinomycetota</taxon>
        <taxon>Actinomycetes</taxon>
        <taxon>Kitasatosporales</taxon>
        <taxon>Carbonactinosporaceae</taxon>
        <taxon>Carbonactinospora</taxon>
    </lineage>
</organism>
<evidence type="ECO:0000256" key="4">
    <source>
        <dbReference type="ARBA" id="ARBA00022801"/>
    </source>
</evidence>
<keyword evidence="6" id="KW-0482">Metalloprotease</keyword>
<evidence type="ECO:0000256" key="1">
    <source>
        <dbReference type="ARBA" id="ARBA00001947"/>
    </source>
</evidence>
<proteinExistence type="predicted"/>
<feature type="coiled-coil region" evidence="7">
    <location>
        <begin position="129"/>
        <end position="191"/>
    </location>
</feature>
<evidence type="ECO:0000256" key="2">
    <source>
        <dbReference type="ARBA" id="ARBA00022670"/>
    </source>
</evidence>
<accession>A0A132MU08</accession>
<evidence type="ECO:0000259" key="8">
    <source>
        <dbReference type="Pfam" id="PF01551"/>
    </source>
</evidence>
<dbReference type="InterPro" id="IPR016047">
    <property type="entry name" value="M23ase_b-sheet_dom"/>
</dbReference>
<name>A0A132MU08_9ACTN</name>
<gene>
    <name evidence="9" type="ORF">LI90_2351</name>
</gene>
<keyword evidence="10" id="KW-1185">Reference proteome</keyword>
<dbReference type="InterPro" id="IPR011055">
    <property type="entry name" value="Dup_hybrid_motif"/>
</dbReference>
<keyword evidence="2" id="KW-0645">Protease</keyword>
<evidence type="ECO:0000256" key="3">
    <source>
        <dbReference type="ARBA" id="ARBA00022723"/>
    </source>
</evidence>
<comment type="caution">
    <text evidence="9">The sequence shown here is derived from an EMBL/GenBank/DDBJ whole genome shotgun (WGS) entry which is preliminary data.</text>
</comment>
<dbReference type="EMBL" id="LAXD01000001">
    <property type="protein sequence ID" value="KWX01323.1"/>
    <property type="molecule type" value="Genomic_DNA"/>
</dbReference>
<keyword evidence="3" id="KW-0479">Metal-binding</keyword>
<dbReference type="AlphaFoldDB" id="A0A132MU08"/>
<protein>
    <submittedName>
        <fullName evidence="9">Membrane protein</fullName>
    </submittedName>
</protein>
<evidence type="ECO:0000256" key="7">
    <source>
        <dbReference type="SAM" id="Coils"/>
    </source>
</evidence>
<comment type="cofactor">
    <cofactor evidence="1">
        <name>Zn(2+)</name>
        <dbReference type="ChEBI" id="CHEBI:29105"/>
    </cofactor>
</comment>
<dbReference type="SUPFAM" id="SSF51261">
    <property type="entry name" value="Duplicated hybrid motif"/>
    <property type="match status" value="1"/>
</dbReference>
<dbReference type="Gene3D" id="6.10.250.3150">
    <property type="match status" value="1"/>
</dbReference>
<dbReference type="PANTHER" id="PTHR21666">
    <property type="entry name" value="PEPTIDASE-RELATED"/>
    <property type="match status" value="1"/>
</dbReference>
<dbReference type="STRING" id="1469144.LI90_2351"/>
<evidence type="ECO:0000313" key="9">
    <source>
        <dbReference type="EMBL" id="KWX01323.1"/>
    </source>
</evidence>
<dbReference type="CDD" id="cd12797">
    <property type="entry name" value="M23_peptidase"/>
    <property type="match status" value="1"/>
</dbReference>
<dbReference type="GO" id="GO:0046872">
    <property type="term" value="F:metal ion binding"/>
    <property type="evidence" value="ECO:0007669"/>
    <property type="project" value="UniProtKB-KW"/>
</dbReference>
<evidence type="ECO:0000313" key="10">
    <source>
        <dbReference type="Proteomes" id="UP000070188"/>
    </source>
</evidence>
<keyword evidence="4" id="KW-0378">Hydrolase</keyword>
<sequence length="367" mass="39640">MTEEDAPEVRDAVAALQAAERALAAARERAGAAEREHRAALHADAMAAAELATVRLTEQRLQQQITAIDQELAKHRLTLGSMAAHAYRMGGVGDWSVLLLGAESPQDFLNRLAYVDAIVQGGNASIRELTRIEADLKAKQRQVTGLRERREELRAQTAANLKRKAAAQQAARAAQAEIARLVQQRQAALAALGAARQVDLSRYQVRQVESGRIGQLILPLQQRNQDSGIRPAATGSLLRPVVGPVTSPYGIRLHPLLGYRKLHTGVDSGPGDHAIRAADNGVVIMKAYNTAYGNLTVIDHGSLDGRLVATLYAHQSTFQVEVGQRVRKGQLIGLIGSTGYSTGPHLHFEVRVNGVPVDPARWVPGLR</sequence>
<dbReference type="Gene3D" id="2.70.70.10">
    <property type="entry name" value="Glucose Permease (Domain IIA)"/>
    <property type="match status" value="1"/>
</dbReference>
<feature type="domain" description="M23ase beta-sheet core" evidence="8">
    <location>
        <begin position="262"/>
        <end position="359"/>
    </location>
</feature>